<sequence>MKVQHLPALIVALTAALIAMAAPANAQTNILIMNEERIVADSQVGQHIATRMQAIRAEMDGELQALLTPIQEESDRLNAETASLTPEAIQARPDLMQRIQTLNAQAQQAEALRQRLAQELQATQRQAMRPVLEALQAVLQEVVAERGAQILIDRSAVVYADPAIDISDSVIERLNQRLPTTAVNRVRLPQGEQQPAQQ</sequence>
<evidence type="ECO:0000313" key="6">
    <source>
        <dbReference type="Proteomes" id="UP001595379"/>
    </source>
</evidence>
<keyword evidence="3" id="KW-0175">Coiled coil</keyword>
<evidence type="ECO:0000256" key="2">
    <source>
        <dbReference type="ARBA" id="ARBA00022729"/>
    </source>
</evidence>
<name>A0ABV6ZSZ1_9PROT</name>
<keyword evidence="2 4" id="KW-0732">Signal</keyword>
<dbReference type="PANTHER" id="PTHR35089:SF1">
    <property type="entry name" value="CHAPERONE PROTEIN SKP"/>
    <property type="match status" value="1"/>
</dbReference>
<evidence type="ECO:0000256" key="3">
    <source>
        <dbReference type="SAM" id="Coils"/>
    </source>
</evidence>
<dbReference type="Gene3D" id="3.30.910.20">
    <property type="entry name" value="Skp domain"/>
    <property type="match status" value="1"/>
</dbReference>
<keyword evidence="6" id="KW-1185">Reference proteome</keyword>
<comment type="caution">
    <text evidence="5">The sequence shown here is derived from an EMBL/GenBank/DDBJ whole genome shotgun (WGS) entry which is preliminary data.</text>
</comment>
<feature type="signal peptide" evidence="4">
    <location>
        <begin position="1"/>
        <end position="26"/>
    </location>
</feature>
<evidence type="ECO:0000313" key="5">
    <source>
        <dbReference type="EMBL" id="MFC2924534.1"/>
    </source>
</evidence>
<evidence type="ECO:0000256" key="1">
    <source>
        <dbReference type="ARBA" id="ARBA00009091"/>
    </source>
</evidence>
<organism evidence="5 6">
    <name type="scientific">Hyphobacterium vulgare</name>
    <dbReference type="NCBI Taxonomy" id="1736751"/>
    <lineage>
        <taxon>Bacteria</taxon>
        <taxon>Pseudomonadati</taxon>
        <taxon>Pseudomonadota</taxon>
        <taxon>Alphaproteobacteria</taxon>
        <taxon>Maricaulales</taxon>
        <taxon>Maricaulaceae</taxon>
        <taxon>Hyphobacterium</taxon>
    </lineage>
</organism>
<feature type="coiled-coil region" evidence="3">
    <location>
        <begin position="92"/>
        <end position="126"/>
    </location>
</feature>
<dbReference type="SUPFAM" id="SSF111384">
    <property type="entry name" value="OmpH-like"/>
    <property type="match status" value="1"/>
</dbReference>
<protein>
    <submittedName>
        <fullName evidence="5">OmpH family outer membrane protein</fullName>
    </submittedName>
</protein>
<dbReference type="InterPro" id="IPR024930">
    <property type="entry name" value="Skp_dom_sf"/>
</dbReference>
<reference evidence="6" key="1">
    <citation type="journal article" date="2019" name="Int. J. Syst. Evol. Microbiol.">
        <title>The Global Catalogue of Microorganisms (GCM) 10K type strain sequencing project: providing services to taxonomists for standard genome sequencing and annotation.</title>
        <authorList>
            <consortium name="The Broad Institute Genomics Platform"/>
            <consortium name="The Broad Institute Genome Sequencing Center for Infectious Disease"/>
            <person name="Wu L."/>
            <person name="Ma J."/>
        </authorList>
    </citation>
    <scope>NUCLEOTIDE SEQUENCE [LARGE SCALE GENOMIC DNA]</scope>
    <source>
        <strain evidence="6">KCTC 52487</strain>
    </source>
</reference>
<feature type="chain" id="PRO_5046005372" evidence="4">
    <location>
        <begin position="27"/>
        <end position="198"/>
    </location>
</feature>
<dbReference type="Pfam" id="PF03938">
    <property type="entry name" value="OmpH"/>
    <property type="match status" value="1"/>
</dbReference>
<proteinExistence type="inferred from homology"/>
<dbReference type="SMART" id="SM00935">
    <property type="entry name" value="OmpH"/>
    <property type="match status" value="1"/>
</dbReference>
<dbReference type="RefSeq" id="WP_343163751.1">
    <property type="nucleotide sequence ID" value="NZ_JBHRSV010000001.1"/>
</dbReference>
<dbReference type="EMBL" id="JBHRSV010000001">
    <property type="protein sequence ID" value="MFC2924534.1"/>
    <property type="molecule type" value="Genomic_DNA"/>
</dbReference>
<dbReference type="InterPro" id="IPR005632">
    <property type="entry name" value="Chaperone_Skp"/>
</dbReference>
<accession>A0ABV6ZSZ1</accession>
<dbReference type="Proteomes" id="UP001595379">
    <property type="component" value="Unassembled WGS sequence"/>
</dbReference>
<dbReference type="PANTHER" id="PTHR35089">
    <property type="entry name" value="CHAPERONE PROTEIN SKP"/>
    <property type="match status" value="1"/>
</dbReference>
<gene>
    <name evidence="5" type="ORF">ACFOOR_00275</name>
</gene>
<evidence type="ECO:0000256" key="4">
    <source>
        <dbReference type="SAM" id="SignalP"/>
    </source>
</evidence>
<comment type="similarity">
    <text evidence="1">Belongs to the Skp family.</text>
</comment>